<reference evidence="3" key="1">
    <citation type="submission" date="2015-05" db="EMBL/GenBank/DDBJ databases">
        <authorList>
            <person name="Fogelqvist Johan"/>
        </authorList>
    </citation>
    <scope>NUCLEOTIDE SEQUENCE [LARGE SCALE GENOMIC DNA]</scope>
</reference>
<gene>
    <name evidence="2" type="ORF">BN1723_010914</name>
</gene>
<dbReference type="AlphaFoldDB" id="A0A0G4L2L0"/>
<feature type="compositionally biased region" description="Polar residues" evidence="1">
    <location>
        <begin position="92"/>
        <end position="102"/>
    </location>
</feature>
<evidence type="ECO:0000256" key="1">
    <source>
        <dbReference type="SAM" id="MobiDB-lite"/>
    </source>
</evidence>
<dbReference type="EMBL" id="CVQI01006669">
    <property type="protein sequence ID" value="CRK16232.1"/>
    <property type="molecule type" value="Genomic_DNA"/>
</dbReference>
<feature type="region of interest" description="Disordered" evidence="1">
    <location>
        <begin position="47"/>
        <end position="102"/>
    </location>
</feature>
<name>A0A0G4L2L0_VERLO</name>
<proteinExistence type="predicted"/>
<sequence length="188" mass="20089">MECIFEPASSNSLIAINLHPFKSVGEPLGRTMYWQSPQPLPYSSKAFRQDAQRPHSLSNGPSLAPVIPYPPAPDRPLSDSMRRSQESDEGSRSSLPSPVSTTAGSTTLITPLVALMGHLLVFIHDISVNSMERVGLLGVGTSVQSLDALAASKTTGFHGLNKPNNISGTTIRLNRSRNAKLTQGGTRA</sequence>
<accession>A0A0G4L2L0</accession>
<feature type="non-terminal residue" evidence="2">
    <location>
        <position position="188"/>
    </location>
</feature>
<evidence type="ECO:0000313" key="3">
    <source>
        <dbReference type="Proteomes" id="UP000045706"/>
    </source>
</evidence>
<protein>
    <submittedName>
        <fullName evidence="2">Uncharacterized protein</fullName>
    </submittedName>
</protein>
<organism evidence="2 3">
    <name type="scientific">Verticillium longisporum</name>
    <name type="common">Verticillium dahliae var. longisporum</name>
    <dbReference type="NCBI Taxonomy" id="100787"/>
    <lineage>
        <taxon>Eukaryota</taxon>
        <taxon>Fungi</taxon>
        <taxon>Dikarya</taxon>
        <taxon>Ascomycota</taxon>
        <taxon>Pezizomycotina</taxon>
        <taxon>Sordariomycetes</taxon>
        <taxon>Hypocreomycetidae</taxon>
        <taxon>Glomerellales</taxon>
        <taxon>Plectosphaerellaceae</taxon>
        <taxon>Verticillium</taxon>
    </lineage>
</organism>
<dbReference type="Proteomes" id="UP000045706">
    <property type="component" value="Unassembled WGS sequence"/>
</dbReference>
<feature type="compositionally biased region" description="Basic and acidic residues" evidence="1">
    <location>
        <begin position="76"/>
        <end position="91"/>
    </location>
</feature>
<evidence type="ECO:0000313" key="2">
    <source>
        <dbReference type="EMBL" id="CRK16232.1"/>
    </source>
</evidence>